<dbReference type="VEuPathDB" id="FungiDB:CCM_00451"/>
<dbReference type="OrthoDB" id="4485682at2759"/>
<sequence length="65" mass="7928">MTFLHWICEACLQKRRKNPVKKTVSQYWRDFKMRYLRCKKGQVVNPTHCEEIRKNINTEVKESSI</sequence>
<dbReference type="VEuPathDB" id="FungiDB:A9K55_001659"/>
<proteinExistence type="predicted"/>
<gene>
    <name evidence="1" type="ORF">A9K55_001659</name>
</gene>
<dbReference type="Proteomes" id="UP000323067">
    <property type="component" value="Chromosome iii"/>
</dbReference>
<dbReference type="EMBL" id="CP023326">
    <property type="protein sequence ID" value="ATY65615.1"/>
    <property type="molecule type" value="Genomic_DNA"/>
</dbReference>
<reference evidence="1 2" key="1">
    <citation type="journal article" date="2017" name="BMC Genomics">
        <title>Chromosome level assembly and secondary metabolite potential of the parasitic fungus Cordyceps militaris.</title>
        <authorList>
            <person name="Kramer G.J."/>
            <person name="Nodwell J.R."/>
        </authorList>
    </citation>
    <scope>NUCLEOTIDE SEQUENCE [LARGE SCALE GENOMIC DNA]</scope>
    <source>
        <strain evidence="1 2">ATCC 34164</strain>
    </source>
</reference>
<accession>A0A2H4SR84</accession>
<name>A0A2H4SR84_CORMI</name>
<protein>
    <submittedName>
        <fullName evidence="1">Alcohol dehydrogenase</fullName>
    </submittedName>
</protein>
<evidence type="ECO:0000313" key="1">
    <source>
        <dbReference type="EMBL" id="ATY65615.1"/>
    </source>
</evidence>
<evidence type="ECO:0000313" key="2">
    <source>
        <dbReference type="Proteomes" id="UP000323067"/>
    </source>
</evidence>
<organism evidence="1 2">
    <name type="scientific">Cordyceps militaris</name>
    <name type="common">Caterpillar fungus</name>
    <name type="synonym">Clavaria militaris</name>
    <dbReference type="NCBI Taxonomy" id="73501"/>
    <lineage>
        <taxon>Eukaryota</taxon>
        <taxon>Fungi</taxon>
        <taxon>Dikarya</taxon>
        <taxon>Ascomycota</taxon>
        <taxon>Pezizomycotina</taxon>
        <taxon>Sordariomycetes</taxon>
        <taxon>Hypocreomycetidae</taxon>
        <taxon>Hypocreales</taxon>
        <taxon>Cordycipitaceae</taxon>
        <taxon>Cordyceps</taxon>
    </lineage>
</organism>
<dbReference type="AlphaFoldDB" id="A0A2H4SR84"/>